<feature type="chain" id="PRO_5028250695" evidence="1">
    <location>
        <begin position="22"/>
        <end position="121"/>
    </location>
</feature>
<evidence type="ECO:0000256" key="1">
    <source>
        <dbReference type="SAM" id="SignalP"/>
    </source>
</evidence>
<protein>
    <submittedName>
        <fullName evidence="2">Uncharacterized protein</fullName>
    </submittedName>
</protein>
<proteinExistence type="predicted"/>
<reference evidence="2" key="1">
    <citation type="submission" date="2020-01" db="EMBL/GenBank/DDBJ databases">
        <authorList>
            <person name="Meier V. D."/>
            <person name="Meier V D."/>
        </authorList>
    </citation>
    <scope>NUCLEOTIDE SEQUENCE</scope>
    <source>
        <strain evidence="2">HLG_WM_MAG_09</strain>
    </source>
</reference>
<gene>
    <name evidence="2" type="ORF">HELGO_WM61862</name>
</gene>
<evidence type="ECO:0000313" key="2">
    <source>
        <dbReference type="EMBL" id="CAA6830508.1"/>
    </source>
</evidence>
<dbReference type="EMBL" id="CACVAT010000594">
    <property type="protein sequence ID" value="CAA6830508.1"/>
    <property type="molecule type" value="Genomic_DNA"/>
</dbReference>
<name>A0A6S6UEZ3_9GAMM</name>
<sequence>MKKKVFLIQGLLLLCSAQTFAFDDVLYSTYPDIPSSYDTLNPGSMIGDARVNFGFDLMVDNTDGYQVISPDGEVFYVDDIEKPNCAFYATTVNVDEDDTIQSNLEIISNVYIEEVNFENCQ</sequence>
<keyword evidence="1" id="KW-0732">Signal</keyword>
<feature type="signal peptide" evidence="1">
    <location>
        <begin position="1"/>
        <end position="21"/>
    </location>
</feature>
<organism evidence="2">
    <name type="scientific">uncultured Thiotrichaceae bacterium</name>
    <dbReference type="NCBI Taxonomy" id="298394"/>
    <lineage>
        <taxon>Bacteria</taxon>
        <taxon>Pseudomonadati</taxon>
        <taxon>Pseudomonadota</taxon>
        <taxon>Gammaproteobacteria</taxon>
        <taxon>Thiotrichales</taxon>
        <taxon>Thiotrichaceae</taxon>
        <taxon>environmental samples</taxon>
    </lineage>
</organism>
<dbReference type="AlphaFoldDB" id="A0A6S6UEZ3"/>
<accession>A0A6S6UEZ3</accession>